<protein>
    <submittedName>
        <fullName evidence="1">Uncharacterized protein</fullName>
    </submittedName>
</protein>
<reference evidence="1" key="1">
    <citation type="submission" date="2018-05" db="EMBL/GenBank/DDBJ databases">
        <authorList>
            <person name="Lanie J.A."/>
            <person name="Ng W.-L."/>
            <person name="Kazmierczak K.M."/>
            <person name="Andrzejewski T.M."/>
            <person name="Davidsen T.M."/>
            <person name="Wayne K.J."/>
            <person name="Tettelin H."/>
            <person name="Glass J.I."/>
            <person name="Rusch D."/>
            <person name="Podicherti R."/>
            <person name="Tsui H.-C.T."/>
            <person name="Winkler M.E."/>
        </authorList>
    </citation>
    <scope>NUCLEOTIDE SEQUENCE</scope>
</reference>
<dbReference type="EMBL" id="UINC01042348">
    <property type="protein sequence ID" value="SVB44858.1"/>
    <property type="molecule type" value="Genomic_DNA"/>
</dbReference>
<gene>
    <name evidence="1" type="ORF">METZ01_LOCUS197712</name>
</gene>
<organism evidence="1">
    <name type="scientific">marine metagenome</name>
    <dbReference type="NCBI Taxonomy" id="408172"/>
    <lineage>
        <taxon>unclassified sequences</taxon>
        <taxon>metagenomes</taxon>
        <taxon>ecological metagenomes</taxon>
    </lineage>
</organism>
<dbReference type="AlphaFoldDB" id="A0A382E2J0"/>
<evidence type="ECO:0000313" key="1">
    <source>
        <dbReference type="EMBL" id="SVB44858.1"/>
    </source>
</evidence>
<sequence>MSETDNNAQLLVGPNSSSSLIRKNSSFLSKKITLSGDNDGVGLLLTNTSDTSIKSLGGADLDGKIVCQSIEDVTTCQDGSNTTTHASVELRGGLHVAKTLNVSKNLCVEGTILNRDMATKNNLVSSAEYISLDALYAKKLYCININGFSSNPPEDVTQTTLSGNGILDIVIVKNVYCPNLNVLEDQTVDVGICGDLDIDTVLHYYLGPNYTGEYILIDNLYVDMIYCPQIYTVRGRPFEAGFGGFGNASAGTNLGTSAYIGGIQSFDSWKFDLDSETKRLKLQQFNGELDTYIDPLSEHRIWISYRDFDFLNGNWSVVREEGNNNAISYFLQKTPSNEISYIVSDITMNIKGELTKGFFLKNIYISYEISDQEIEAIDVNVSKKVFDRENPNGSSSSTYIPSSSDNLSGGTQIGSHYRYVSFSQTNYANYHQIFTLELACNTKTNSVFKFHGCFIEYDKDEQII</sequence>
<proteinExistence type="predicted"/>
<accession>A0A382E2J0</accession>
<name>A0A382E2J0_9ZZZZ</name>